<keyword evidence="9" id="KW-1185">Reference proteome</keyword>
<name>A0A6I3SK59_HELMO</name>
<dbReference type="GO" id="GO:0032259">
    <property type="term" value="P:methylation"/>
    <property type="evidence" value="ECO:0007669"/>
    <property type="project" value="UniProtKB-KW"/>
</dbReference>
<evidence type="ECO:0000256" key="5">
    <source>
        <dbReference type="ARBA" id="ARBA00022723"/>
    </source>
</evidence>
<comment type="caution">
    <text evidence="8">The sequence shown here is derived from an EMBL/GenBank/DDBJ whole genome shotgun (WGS) entry which is preliminary data.</text>
</comment>
<reference evidence="8 9" key="1">
    <citation type="submission" date="2019-11" db="EMBL/GenBank/DDBJ databases">
        <title>Whole-genome sequence of a the green, strictly anaerobic photosynthetic bacterium Heliobacillus mobilis DSM 6151.</title>
        <authorList>
            <person name="Kyndt J.A."/>
            <person name="Meyer T.E."/>
        </authorList>
    </citation>
    <scope>NUCLEOTIDE SEQUENCE [LARGE SCALE GENOMIC DNA]</scope>
    <source>
        <strain evidence="8 9">DSM 6151</strain>
    </source>
</reference>
<dbReference type="PANTHER" id="PTHR45833">
    <property type="entry name" value="METHIONINE SYNTHASE"/>
    <property type="match status" value="1"/>
</dbReference>
<dbReference type="GO" id="GO:0046872">
    <property type="term" value="F:metal ion binding"/>
    <property type="evidence" value="ECO:0007669"/>
    <property type="project" value="UniProtKB-KW"/>
</dbReference>
<dbReference type="InterPro" id="IPR050554">
    <property type="entry name" value="Met_Synthase/Corrinoid"/>
</dbReference>
<dbReference type="EMBL" id="WNKU01000007">
    <property type="protein sequence ID" value="MTV48947.1"/>
    <property type="molecule type" value="Genomic_DNA"/>
</dbReference>
<proteinExistence type="inferred from homology"/>
<evidence type="ECO:0000256" key="1">
    <source>
        <dbReference type="ARBA" id="ARBA00010398"/>
    </source>
</evidence>
<dbReference type="InterPro" id="IPR011005">
    <property type="entry name" value="Dihydropteroate_synth-like_sf"/>
</dbReference>
<accession>A0A6I3SK59</accession>
<dbReference type="GO" id="GO:0005829">
    <property type="term" value="C:cytosol"/>
    <property type="evidence" value="ECO:0007669"/>
    <property type="project" value="TreeGrafter"/>
</dbReference>
<gene>
    <name evidence="8" type="ORF">GJ688_08115</name>
</gene>
<comment type="similarity">
    <text evidence="1">Belongs to the vitamin-B12 dependent methionine synthase family.</text>
</comment>
<evidence type="ECO:0000256" key="6">
    <source>
        <dbReference type="ARBA" id="ARBA00023285"/>
    </source>
</evidence>
<keyword evidence="3" id="KW-0846">Cobalamin</keyword>
<evidence type="ECO:0000313" key="9">
    <source>
        <dbReference type="Proteomes" id="UP000430670"/>
    </source>
</evidence>
<dbReference type="GO" id="GO:0046653">
    <property type="term" value="P:tetrahydrofolate metabolic process"/>
    <property type="evidence" value="ECO:0007669"/>
    <property type="project" value="TreeGrafter"/>
</dbReference>
<dbReference type="Proteomes" id="UP000430670">
    <property type="component" value="Unassembled WGS sequence"/>
</dbReference>
<evidence type="ECO:0000256" key="3">
    <source>
        <dbReference type="ARBA" id="ARBA00022628"/>
    </source>
</evidence>
<keyword evidence="4 8" id="KW-0808">Transferase</keyword>
<dbReference type="PROSITE" id="PS50972">
    <property type="entry name" value="PTERIN_BINDING"/>
    <property type="match status" value="1"/>
</dbReference>
<keyword evidence="2 8" id="KW-0489">Methyltransferase</keyword>
<dbReference type="PANTHER" id="PTHR45833:SF1">
    <property type="entry name" value="METHIONINE SYNTHASE"/>
    <property type="match status" value="1"/>
</dbReference>
<dbReference type="SUPFAM" id="SSF51717">
    <property type="entry name" value="Dihydropteroate synthetase-like"/>
    <property type="match status" value="1"/>
</dbReference>
<sequence length="264" mass="29256">MLIVGEKINTGRPGIEGAIISRNVAHVQDLALRQKLCGADVLDLNCTTMRYREPEGLSWLVETVQTVVNEPVCLDSPNPVALEEALKVHRGRAFINAISAEDTRYRTLIPLVKEYRCKVIALCLDDRGVPETVDQEIAVANRLIERLTQDGVDVDDVYLDPLIRPVGQGEHLGNFSLEVIRRLRSEFPTMHIICGVSNISYSLPARALLNRTFLTLAISAGLDGAILDPENKSLMASLRAAEALLQKDPGFRRYVLAFREGQLT</sequence>
<organism evidence="8 9">
    <name type="scientific">Heliobacterium mobile</name>
    <name type="common">Heliobacillus mobilis</name>
    <dbReference type="NCBI Taxonomy" id="28064"/>
    <lineage>
        <taxon>Bacteria</taxon>
        <taxon>Bacillati</taxon>
        <taxon>Bacillota</taxon>
        <taxon>Clostridia</taxon>
        <taxon>Eubacteriales</taxon>
        <taxon>Heliobacteriaceae</taxon>
        <taxon>Heliobacterium</taxon>
    </lineage>
</organism>
<dbReference type="OrthoDB" id="358252at2"/>
<keyword evidence="6" id="KW-0170">Cobalt</keyword>
<feature type="domain" description="Pterin-binding" evidence="7">
    <location>
        <begin position="1"/>
        <end position="246"/>
    </location>
</feature>
<evidence type="ECO:0000256" key="2">
    <source>
        <dbReference type="ARBA" id="ARBA00022603"/>
    </source>
</evidence>
<dbReference type="Gene3D" id="3.20.20.20">
    <property type="entry name" value="Dihydropteroate synthase-like"/>
    <property type="match status" value="1"/>
</dbReference>
<dbReference type="GO" id="GO:0031419">
    <property type="term" value="F:cobalamin binding"/>
    <property type="evidence" value="ECO:0007669"/>
    <property type="project" value="UniProtKB-KW"/>
</dbReference>
<evidence type="ECO:0000259" key="7">
    <source>
        <dbReference type="PROSITE" id="PS50972"/>
    </source>
</evidence>
<dbReference type="Pfam" id="PF00809">
    <property type="entry name" value="Pterin_bind"/>
    <property type="match status" value="1"/>
</dbReference>
<dbReference type="GO" id="GO:0008705">
    <property type="term" value="F:methionine synthase activity"/>
    <property type="evidence" value="ECO:0007669"/>
    <property type="project" value="TreeGrafter"/>
</dbReference>
<keyword evidence="5" id="KW-0479">Metal-binding</keyword>
<protein>
    <submittedName>
        <fullName evidence="8">Methyltetrahydrofolate cobalamin methyltransferase</fullName>
    </submittedName>
</protein>
<dbReference type="AlphaFoldDB" id="A0A6I3SK59"/>
<dbReference type="RefSeq" id="WP_155476110.1">
    <property type="nucleotide sequence ID" value="NZ_WNKU01000007.1"/>
</dbReference>
<dbReference type="GO" id="GO:0050667">
    <property type="term" value="P:homocysteine metabolic process"/>
    <property type="evidence" value="ECO:0007669"/>
    <property type="project" value="TreeGrafter"/>
</dbReference>
<evidence type="ECO:0000313" key="8">
    <source>
        <dbReference type="EMBL" id="MTV48947.1"/>
    </source>
</evidence>
<evidence type="ECO:0000256" key="4">
    <source>
        <dbReference type="ARBA" id="ARBA00022679"/>
    </source>
</evidence>
<dbReference type="InterPro" id="IPR000489">
    <property type="entry name" value="Pterin-binding_dom"/>
</dbReference>
<dbReference type="NCBIfam" id="NF005719">
    <property type="entry name" value="PRK07535.1"/>
    <property type="match status" value="1"/>
</dbReference>